<dbReference type="PROSITE" id="PS51257">
    <property type="entry name" value="PROKAR_LIPOPROTEIN"/>
    <property type="match status" value="1"/>
</dbReference>
<dbReference type="Proteomes" id="UP001338309">
    <property type="component" value="Unassembled WGS sequence"/>
</dbReference>
<accession>A0ABQ6PJT5</accession>
<reference evidence="3 4" key="1">
    <citation type="submission" date="2023-08" db="EMBL/GenBank/DDBJ databases">
        <title>Draft genome sequence of Algoriphagus confluentis.</title>
        <authorList>
            <person name="Takatani N."/>
            <person name="Hosokawa M."/>
            <person name="Sawabe T."/>
        </authorList>
    </citation>
    <scope>NUCLEOTIDE SEQUENCE [LARGE SCALE GENOMIC DNA]</scope>
    <source>
        <strain evidence="3 4">NBRC 111222</strain>
    </source>
</reference>
<evidence type="ECO:0008006" key="5">
    <source>
        <dbReference type="Google" id="ProtNLM"/>
    </source>
</evidence>
<keyword evidence="2" id="KW-0732">Signal</keyword>
<gene>
    <name evidence="3" type="ORF">Aconfl_06510</name>
</gene>
<feature type="chain" id="PRO_5046614459" description="DUF4625 domain-containing protein" evidence="2">
    <location>
        <begin position="23"/>
        <end position="310"/>
    </location>
</feature>
<feature type="compositionally biased region" description="Low complexity" evidence="1">
    <location>
        <begin position="33"/>
        <end position="43"/>
    </location>
</feature>
<dbReference type="EMBL" id="BTPD01000002">
    <property type="protein sequence ID" value="GMQ28008.1"/>
    <property type="molecule type" value="Genomic_DNA"/>
</dbReference>
<evidence type="ECO:0000256" key="1">
    <source>
        <dbReference type="SAM" id="MobiDB-lite"/>
    </source>
</evidence>
<feature type="signal peptide" evidence="2">
    <location>
        <begin position="1"/>
        <end position="22"/>
    </location>
</feature>
<organism evidence="3 4">
    <name type="scientific">Algoriphagus confluentis</name>
    <dbReference type="NCBI Taxonomy" id="1697556"/>
    <lineage>
        <taxon>Bacteria</taxon>
        <taxon>Pseudomonadati</taxon>
        <taxon>Bacteroidota</taxon>
        <taxon>Cytophagia</taxon>
        <taxon>Cytophagales</taxon>
        <taxon>Cyclobacteriaceae</taxon>
        <taxon>Algoriphagus</taxon>
    </lineage>
</organism>
<keyword evidence="4" id="KW-1185">Reference proteome</keyword>
<sequence length="310" mass="33676">MTRRKINLLTIVFLGLATVSSCTDSGEPQDLQAPQISPVSGSSSISPAAGQIFSDTETGVNVSFQVADPQGVQEILLDIHGGFDGHSHGRLLNSFERLNVRKIFHSASSDSRLIIESGSPEVRIDPYRVIWEGQNSEIQGNVLAGPYHITISATDVNGNQTSFGDGSNYHTTFYIQRPYAPAIELTGGPNSISAQAGAPLLMDGFIQTTTHPLSTPLKFIWMRLTNQDRFDEQEGGGAQVRVFGEQLYGESSWRNLKGNPLPSSESINLRTLAENQTITVPTGQNQLILIIWAEDMAGNVTRIAIPVRVN</sequence>
<evidence type="ECO:0000313" key="4">
    <source>
        <dbReference type="Proteomes" id="UP001338309"/>
    </source>
</evidence>
<protein>
    <recommendedName>
        <fullName evidence="5">DUF4625 domain-containing protein</fullName>
    </recommendedName>
</protein>
<comment type="caution">
    <text evidence="3">The sequence shown here is derived from an EMBL/GenBank/DDBJ whole genome shotgun (WGS) entry which is preliminary data.</text>
</comment>
<evidence type="ECO:0000256" key="2">
    <source>
        <dbReference type="SAM" id="SignalP"/>
    </source>
</evidence>
<proteinExistence type="predicted"/>
<feature type="region of interest" description="Disordered" evidence="1">
    <location>
        <begin position="24"/>
        <end position="43"/>
    </location>
</feature>
<name>A0ABQ6PJT5_9BACT</name>
<dbReference type="RefSeq" id="WP_338222807.1">
    <property type="nucleotide sequence ID" value="NZ_BTPD01000002.1"/>
</dbReference>
<evidence type="ECO:0000313" key="3">
    <source>
        <dbReference type="EMBL" id="GMQ28008.1"/>
    </source>
</evidence>